<reference evidence="1" key="3">
    <citation type="submission" date="2022-06" db="UniProtKB">
        <authorList>
            <consortium name="EnsemblPlants"/>
        </authorList>
    </citation>
    <scope>IDENTIFICATION</scope>
</reference>
<proteinExistence type="predicted"/>
<dbReference type="AlphaFoldDB" id="A0A8R7VAV2"/>
<reference evidence="1" key="2">
    <citation type="submission" date="2018-03" db="EMBL/GenBank/DDBJ databases">
        <title>The Triticum urartu genome reveals the dynamic nature of wheat genome evolution.</title>
        <authorList>
            <person name="Ling H."/>
            <person name="Ma B."/>
            <person name="Shi X."/>
            <person name="Liu H."/>
            <person name="Dong L."/>
            <person name="Sun H."/>
            <person name="Cao Y."/>
            <person name="Gao Q."/>
            <person name="Zheng S."/>
            <person name="Li Y."/>
            <person name="Yu Y."/>
            <person name="Du H."/>
            <person name="Qi M."/>
            <person name="Li Y."/>
            <person name="Yu H."/>
            <person name="Cui Y."/>
            <person name="Wang N."/>
            <person name="Chen C."/>
            <person name="Wu H."/>
            <person name="Zhao Y."/>
            <person name="Zhang J."/>
            <person name="Li Y."/>
            <person name="Zhou W."/>
            <person name="Zhang B."/>
            <person name="Hu W."/>
            <person name="Eijk M."/>
            <person name="Tang J."/>
            <person name="Witsenboer H."/>
            <person name="Zhao S."/>
            <person name="Li Z."/>
            <person name="Zhang A."/>
            <person name="Wang D."/>
            <person name="Liang C."/>
        </authorList>
    </citation>
    <scope>NUCLEOTIDE SEQUENCE [LARGE SCALE GENOMIC DNA]</scope>
    <source>
        <strain evidence="1">cv. G1812</strain>
    </source>
</reference>
<sequence>MEDVVMTDGRTDTSGILGSSVCPRAARPMIASMEHCRIIVVPLLSSVARTSRHVRFPCLTYSHSQCANKED</sequence>
<reference evidence="2" key="1">
    <citation type="journal article" date="2013" name="Nature">
        <title>Draft genome of the wheat A-genome progenitor Triticum urartu.</title>
        <authorList>
            <person name="Ling H.Q."/>
            <person name="Zhao S."/>
            <person name="Liu D."/>
            <person name="Wang J."/>
            <person name="Sun H."/>
            <person name="Zhang C."/>
            <person name="Fan H."/>
            <person name="Li D."/>
            <person name="Dong L."/>
            <person name="Tao Y."/>
            <person name="Gao C."/>
            <person name="Wu H."/>
            <person name="Li Y."/>
            <person name="Cui Y."/>
            <person name="Guo X."/>
            <person name="Zheng S."/>
            <person name="Wang B."/>
            <person name="Yu K."/>
            <person name="Liang Q."/>
            <person name="Yang W."/>
            <person name="Lou X."/>
            <person name="Chen J."/>
            <person name="Feng M."/>
            <person name="Jian J."/>
            <person name="Zhang X."/>
            <person name="Luo G."/>
            <person name="Jiang Y."/>
            <person name="Liu J."/>
            <person name="Wang Z."/>
            <person name="Sha Y."/>
            <person name="Zhang B."/>
            <person name="Wu H."/>
            <person name="Tang D."/>
            <person name="Shen Q."/>
            <person name="Xue P."/>
            <person name="Zou S."/>
            <person name="Wang X."/>
            <person name="Liu X."/>
            <person name="Wang F."/>
            <person name="Yang Y."/>
            <person name="An X."/>
            <person name="Dong Z."/>
            <person name="Zhang K."/>
            <person name="Zhang X."/>
            <person name="Luo M.C."/>
            <person name="Dvorak J."/>
            <person name="Tong Y."/>
            <person name="Wang J."/>
            <person name="Yang H."/>
            <person name="Li Z."/>
            <person name="Wang D."/>
            <person name="Zhang A."/>
            <person name="Wang J."/>
        </authorList>
    </citation>
    <scope>NUCLEOTIDE SEQUENCE</scope>
    <source>
        <strain evidence="2">cv. G1812</strain>
    </source>
</reference>
<evidence type="ECO:0000313" key="1">
    <source>
        <dbReference type="EnsemblPlants" id="TuG1812G0700004913.01.T01"/>
    </source>
</evidence>
<dbReference type="EnsemblPlants" id="TuG1812G0700004913.01.T01">
    <property type="protein sequence ID" value="TuG1812G0700004913.01.T01"/>
    <property type="gene ID" value="TuG1812G0700004913.01"/>
</dbReference>
<accession>A0A8R7VAV2</accession>
<evidence type="ECO:0000313" key="2">
    <source>
        <dbReference type="Proteomes" id="UP000015106"/>
    </source>
</evidence>
<dbReference type="Gramene" id="TuG1812G0700004913.01.T01">
    <property type="protein sequence ID" value="TuG1812G0700004913.01.T01"/>
    <property type="gene ID" value="TuG1812G0700004913.01"/>
</dbReference>
<organism evidence="1 2">
    <name type="scientific">Triticum urartu</name>
    <name type="common">Red wild einkorn</name>
    <name type="synonym">Crithodium urartu</name>
    <dbReference type="NCBI Taxonomy" id="4572"/>
    <lineage>
        <taxon>Eukaryota</taxon>
        <taxon>Viridiplantae</taxon>
        <taxon>Streptophyta</taxon>
        <taxon>Embryophyta</taxon>
        <taxon>Tracheophyta</taxon>
        <taxon>Spermatophyta</taxon>
        <taxon>Magnoliopsida</taxon>
        <taxon>Liliopsida</taxon>
        <taxon>Poales</taxon>
        <taxon>Poaceae</taxon>
        <taxon>BOP clade</taxon>
        <taxon>Pooideae</taxon>
        <taxon>Triticodae</taxon>
        <taxon>Triticeae</taxon>
        <taxon>Triticinae</taxon>
        <taxon>Triticum</taxon>
    </lineage>
</organism>
<dbReference type="Proteomes" id="UP000015106">
    <property type="component" value="Chromosome 7"/>
</dbReference>
<protein>
    <submittedName>
        <fullName evidence="1">Uncharacterized protein</fullName>
    </submittedName>
</protein>
<keyword evidence="2" id="KW-1185">Reference proteome</keyword>
<name>A0A8R7VAV2_TRIUA</name>